<dbReference type="Proteomes" id="UP000053989">
    <property type="component" value="Unassembled WGS sequence"/>
</dbReference>
<dbReference type="OrthoDB" id="391988at2759"/>
<accession>A0A0C3DBP5</accession>
<gene>
    <name evidence="1" type="ORF">SCLCIDRAFT_1222464</name>
</gene>
<reference evidence="2" key="2">
    <citation type="submission" date="2015-01" db="EMBL/GenBank/DDBJ databases">
        <title>Evolutionary Origins and Diversification of the Mycorrhizal Mutualists.</title>
        <authorList>
            <consortium name="DOE Joint Genome Institute"/>
            <consortium name="Mycorrhizal Genomics Consortium"/>
            <person name="Kohler A."/>
            <person name="Kuo A."/>
            <person name="Nagy L.G."/>
            <person name="Floudas D."/>
            <person name="Copeland A."/>
            <person name="Barry K.W."/>
            <person name="Cichocki N."/>
            <person name="Veneault-Fourrey C."/>
            <person name="LaButti K."/>
            <person name="Lindquist E.A."/>
            <person name="Lipzen A."/>
            <person name="Lundell T."/>
            <person name="Morin E."/>
            <person name="Murat C."/>
            <person name="Riley R."/>
            <person name="Ohm R."/>
            <person name="Sun H."/>
            <person name="Tunlid A."/>
            <person name="Henrissat B."/>
            <person name="Grigoriev I.V."/>
            <person name="Hibbett D.S."/>
            <person name="Martin F."/>
        </authorList>
    </citation>
    <scope>NUCLEOTIDE SEQUENCE [LARGE SCALE GENOMIC DNA]</scope>
    <source>
        <strain evidence="2">Foug A</strain>
    </source>
</reference>
<dbReference type="HOGENOM" id="CLU_1161773_0_0_1"/>
<evidence type="ECO:0000313" key="2">
    <source>
        <dbReference type="Proteomes" id="UP000053989"/>
    </source>
</evidence>
<proteinExistence type="predicted"/>
<evidence type="ECO:0000313" key="1">
    <source>
        <dbReference type="EMBL" id="KIM53834.1"/>
    </source>
</evidence>
<keyword evidence="2" id="KW-1185">Reference proteome</keyword>
<dbReference type="EMBL" id="KN822169">
    <property type="protein sequence ID" value="KIM53834.1"/>
    <property type="molecule type" value="Genomic_DNA"/>
</dbReference>
<protein>
    <submittedName>
        <fullName evidence="1">Uncharacterized protein</fullName>
    </submittedName>
</protein>
<reference evidence="1 2" key="1">
    <citation type="submission" date="2014-04" db="EMBL/GenBank/DDBJ databases">
        <authorList>
            <consortium name="DOE Joint Genome Institute"/>
            <person name="Kuo A."/>
            <person name="Kohler A."/>
            <person name="Nagy L.G."/>
            <person name="Floudas D."/>
            <person name="Copeland A."/>
            <person name="Barry K.W."/>
            <person name="Cichocki N."/>
            <person name="Veneault-Fourrey C."/>
            <person name="LaButti K."/>
            <person name="Lindquist E.A."/>
            <person name="Lipzen A."/>
            <person name="Lundell T."/>
            <person name="Morin E."/>
            <person name="Murat C."/>
            <person name="Sun H."/>
            <person name="Tunlid A."/>
            <person name="Henrissat B."/>
            <person name="Grigoriev I.V."/>
            <person name="Hibbett D.S."/>
            <person name="Martin F."/>
            <person name="Nordberg H.P."/>
            <person name="Cantor M.N."/>
            <person name="Hua S.X."/>
        </authorList>
    </citation>
    <scope>NUCLEOTIDE SEQUENCE [LARGE SCALE GENOMIC DNA]</scope>
    <source>
        <strain evidence="1 2">Foug A</strain>
    </source>
</reference>
<name>A0A0C3DBP5_9AGAM</name>
<organism evidence="1 2">
    <name type="scientific">Scleroderma citrinum Foug A</name>
    <dbReference type="NCBI Taxonomy" id="1036808"/>
    <lineage>
        <taxon>Eukaryota</taxon>
        <taxon>Fungi</taxon>
        <taxon>Dikarya</taxon>
        <taxon>Basidiomycota</taxon>
        <taxon>Agaricomycotina</taxon>
        <taxon>Agaricomycetes</taxon>
        <taxon>Agaricomycetidae</taxon>
        <taxon>Boletales</taxon>
        <taxon>Sclerodermatineae</taxon>
        <taxon>Sclerodermataceae</taxon>
        <taxon>Scleroderma</taxon>
    </lineage>
</organism>
<dbReference type="AlphaFoldDB" id="A0A0C3DBP5"/>
<sequence length="194" mass="22601">MQTEASIKVGKERYWKTIFAGTMFLQRSICLRIVHDDIIGLWNFRDDDNLLLSKEFREIMMNLVDLLYRPLDRFPRLPQQGEMTSSMQTGVPVALVAPIKLVKWAHNAYTRRPEVQQIFMAYITDLTNVLDALYTLVTRRSDDNLNIRTVKIALMAYYKSMKRKEVHARIRKCSGIIFGSNGVISEIESLVRER</sequence>
<dbReference type="InParanoid" id="A0A0C3DBP5"/>